<dbReference type="InterPro" id="IPR029068">
    <property type="entry name" value="Glyas_Bleomycin-R_OHBP_Dase"/>
</dbReference>
<dbReference type="InterPro" id="IPR052164">
    <property type="entry name" value="Anthracycline_SecMetBiosynth"/>
</dbReference>
<name>A0A956SCP6_UNCEI</name>
<dbReference type="Proteomes" id="UP000739538">
    <property type="component" value="Unassembled WGS sequence"/>
</dbReference>
<evidence type="ECO:0000313" key="3">
    <source>
        <dbReference type="Proteomes" id="UP000739538"/>
    </source>
</evidence>
<feature type="domain" description="VOC" evidence="1">
    <location>
        <begin position="4"/>
        <end position="122"/>
    </location>
</feature>
<dbReference type="EMBL" id="JAGQHS010000006">
    <property type="protein sequence ID" value="MCA9754624.1"/>
    <property type="molecule type" value="Genomic_DNA"/>
</dbReference>
<dbReference type="SUPFAM" id="SSF54593">
    <property type="entry name" value="Glyoxalase/Bleomycin resistance protein/Dihydroxybiphenyl dioxygenase"/>
    <property type="match status" value="1"/>
</dbReference>
<dbReference type="AlphaFoldDB" id="A0A956SCP6"/>
<evidence type="ECO:0000259" key="1">
    <source>
        <dbReference type="PROSITE" id="PS51819"/>
    </source>
</evidence>
<accession>A0A956SCP6</accession>
<comment type="caution">
    <text evidence="2">The sequence shown here is derived from an EMBL/GenBank/DDBJ whole genome shotgun (WGS) entry which is preliminary data.</text>
</comment>
<protein>
    <submittedName>
        <fullName evidence="2">Glyoxalase</fullName>
    </submittedName>
</protein>
<evidence type="ECO:0000313" key="2">
    <source>
        <dbReference type="EMBL" id="MCA9754624.1"/>
    </source>
</evidence>
<reference evidence="2" key="1">
    <citation type="submission" date="2020-04" db="EMBL/GenBank/DDBJ databases">
        <authorList>
            <person name="Zhang T."/>
        </authorList>
    </citation>
    <scope>NUCLEOTIDE SEQUENCE</scope>
    <source>
        <strain evidence="2">HKST-UBA02</strain>
    </source>
</reference>
<dbReference type="Gene3D" id="3.10.180.10">
    <property type="entry name" value="2,3-Dihydroxybiphenyl 1,2-Dioxygenase, domain 1"/>
    <property type="match status" value="1"/>
</dbReference>
<organism evidence="2 3">
    <name type="scientific">Eiseniibacteriota bacterium</name>
    <dbReference type="NCBI Taxonomy" id="2212470"/>
    <lineage>
        <taxon>Bacteria</taxon>
        <taxon>Candidatus Eiseniibacteriota</taxon>
    </lineage>
</organism>
<dbReference type="PANTHER" id="PTHR33993">
    <property type="entry name" value="GLYOXALASE-RELATED"/>
    <property type="match status" value="1"/>
</dbReference>
<proteinExistence type="predicted"/>
<reference evidence="2" key="2">
    <citation type="journal article" date="2021" name="Microbiome">
        <title>Successional dynamics and alternative stable states in a saline activated sludge microbial community over 9 years.</title>
        <authorList>
            <person name="Wang Y."/>
            <person name="Ye J."/>
            <person name="Ju F."/>
            <person name="Liu L."/>
            <person name="Boyd J.A."/>
            <person name="Deng Y."/>
            <person name="Parks D.H."/>
            <person name="Jiang X."/>
            <person name="Yin X."/>
            <person name="Woodcroft B.J."/>
            <person name="Tyson G.W."/>
            <person name="Hugenholtz P."/>
            <person name="Polz M.F."/>
            <person name="Zhang T."/>
        </authorList>
    </citation>
    <scope>NUCLEOTIDE SEQUENCE</scope>
    <source>
        <strain evidence="2">HKST-UBA02</strain>
    </source>
</reference>
<gene>
    <name evidence="2" type="ORF">KDA27_02390</name>
</gene>
<sequence length="125" mass="13151">MSHPVVWFEVMGKYGNSLRSFYSGLFGWKIAADNPMNYGMVEASGGRGIAGGVGQFESTKQAEDGSYPSVTFYVATESIDDSLAQAKKLGGKVVMERTKLPGGTVLGMFSDPEGNAIGLVEDGAA</sequence>
<dbReference type="Pfam" id="PF00903">
    <property type="entry name" value="Glyoxalase"/>
    <property type="match status" value="1"/>
</dbReference>
<dbReference type="InterPro" id="IPR037523">
    <property type="entry name" value="VOC_core"/>
</dbReference>
<dbReference type="PROSITE" id="PS51819">
    <property type="entry name" value="VOC"/>
    <property type="match status" value="1"/>
</dbReference>
<dbReference type="InterPro" id="IPR004360">
    <property type="entry name" value="Glyas_Fos-R_dOase_dom"/>
</dbReference>